<evidence type="ECO:0000313" key="8">
    <source>
        <dbReference type="Proteomes" id="UP000244792"/>
    </source>
</evidence>
<dbReference type="InterPro" id="IPR045865">
    <property type="entry name" value="ACT-like_dom_sf"/>
</dbReference>
<evidence type="ECO:0000259" key="6">
    <source>
        <dbReference type="PROSITE" id="PS51671"/>
    </source>
</evidence>
<dbReference type="Proteomes" id="UP000244792">
    <property type="component" value="Chromosome"/>
</dbReference>
<comment type="catalytic activity">
    <reaction evidence="5">
        <text>L-serine = pyruvate + NH4(+)</text>
        <dbReference type="Rhea" id="RHEA:19169"/>
        <dbReference type="ChEBI" id="CHEBI:15361"/>
        <dbReference type="ChEBI" id="CHEBI:28938"/>
        <dbReference type="ChEBI" id="CHEBI:33384"/>
        <dbReference type="EC" id="4.3.1.17"/>
    </reaction>
</comment>
<evidence type="ECO:0000256" key="3">
    <source>
        <dbReference type="ARBA" id="ARBA00022898"/>
    </source>
</evidence>
<dbReference type="AlphaFoldDB" id="A0A2R4W1M8"/>
<organism evidence="7 8">
    <name type="scientific">Thermodesulfobium acidiphilum</name>
    <dbReference type="NCBI Taxonomy" id="1794699"/>
    <lineage>
        <taxon>Bacteria</taxon>
        <taxon>Pseudomonadati</taxon>
        <taxon>Thermodesulfobiota</taxon>
        <taxon>Thermodesulfobiia</taxon>
        <taxon>Thermodesulfobiales</taxon>
        <taxon>Thermodesulfobiaceae</taxon>
        <taxon>Thermodesulfobium</taxon>
    </lineage>
</organism>
<dbReference type="InterPro" id="IPR050147">
    <property type="entry name" value="Ser/Thr_Dehydratase"/>
</dbReference>
<dbReference type="FunFam" id="3.40.50.1100:FF:000007">
    <property type="entry name" value="L-threonine dehydratase catabolic TdcB"/>
    <property type="match status" value="1"/>
</dbReference>
<accession>A0A2R4W1M8</accession>
<reference evidence="7 8" key="1">
    <citation type="submission" date="2017-04" db="EMBL/GenBank/DDBJ databases">
        <title>Genomic insights into metabolism of Thermodesulfobium acidiphilum.</title>
        <authorList>
            <person name="Toshchakov S.V."/>
            <person name="Frolov E.N."/>
            <person name="Kublanov I.V."/>
            <person name="Samarov N.I."/>
            <person name="Novikov A."/>
            <person name="Lebedinsky A.V."/>
            <person name="Bonch-Osmolovskaya E.A."/>
            <person name="Chernyh N.A."/>
        </authorList>
    </citation>
    <scope>NUCLEOTIDE SEQUENCE [LARGE SCALE GENOMIC DNA]</scope>
    <source>
        <strain evidence="7 8">3127-1</strain>
    </source>
</reference>
<comment type="cofactor">
    <cofactor evidence="1">
        <name>pyridoxal 5'-phosphate</name>
        <dbReference type="ChEBI" id="CHEBI:597326"/>
    </cofactor>
</comment>
<dbReference type="GO" id="GO:0003941">
    <property type="term" value="F:L-serine ammonia-lyase activity"/>
    <property type="evidence" value="ECO:0007669"/>
    <property type="project" value="UniProtKB-EC"/>
</dbReference>
<dbReference type="InterPro" id="IPR002912">
    <property type="entry name" value="ACT_dom"/>
</dbReference>
<evidence type="ECO:0000256" key="4">
    <source>
        <dbReference type="ARBA" id="ARBA00023239"/>
    </source>
</evidence>
<evidence type="ECO:0000256" key="5">
    <source>
        <dbReference type="ARBA" id="ARBA00049406"/>
    </source>
</evidence>
<gene>
    <name evidence="7" type="ORF">TDSAC_1246</name>
</gene>
<dbReference type="InterPro" id="IPR001926">
    <property type="entry name" value="TrpB-like_PALP"/>
</dbReference>
<dbReference type="InterPro" id="IPR005789">
    <property type="entry name" value="Thr_deHydtase_catblc"/>
</dbReference>
<dbReference type="Pfam" id="PF00291">
    <property type="entry name" value="PALP"/>
    <property type="match status" value="1"/>
</dbReference>
<evidence type="ECO:0000256" key="1">
    <source>
        <dbReference type="ARBA" id="ARBA00001933"/>
    </source>
</evidence>
<keyword evidence="8" id="KW-1185">Reference proteome</keyword>
<dbReference type="CDD" id="cd04886">
    <property type="entry name" value="ACT_ThrD-II-like"/>
    <property type="match status" value="1"/>
</dbReference>
<dbReference type="GO" id="GO:0006565">
    <property type="term" value="P:L-serine catabolic process"/>
    <property type="evidence" value="ECO:0007669"/>
    <property type="project" value="TreeGrafter"/>
</dbReference>
<dbReference type="UniPathway" id="UPA00052">
    <property type="reaction ID" value="UER00507"/>
</dbReference>
<proteinExistence type="inferred from homology"/>
<dbReference type="SUPFAM" id="SSF55021">
    <property type="entry name" value="ACT-like"/>
    <property type="match status" value="1"/>
</dbReference>
<name>A0A2R4W1M8_THEAF</name>
<keyword evidence="3" id="KW-0663">Pyridoxal phosphate</keyword>
<evidence type="ECO:0000313" key="7">
    <source>
        <dbReference type="EMBL" id="AWB10588.1"/>
    </source>
</evidence>
<dbReference type="KEGG" id="taci:TDSAC_1246"/>
<dbReference type="EMBL" id="CP020921">
    <property type="protein sequence ID" value="AWB10588.1"/>
    <property type="molecule type" value="Genomic_DNA"/>
</dbReference>
<dbReference type="SUPFAM" id="SSF53686">
    <property type="entry name" value="Tryptophan synthase beta subunit-like PLP-dependent enzymes"/>
    <property type="match status" value="1"/>
</dbReference>
<comment type="similarity">
    <text evidence="2">Belongs to the serine/threonine dehydratase family.</text>
</comment>
<dbReference type="GO" id="GO:0070689">
    <property type="term" value="P:L-threonine catabolic process to propionate"/>
    <property type="evidence" value="ECO:0007669"/>
    <property type="project" value="UniProtKB-UniPathway"/>
</dbReference>
<dbReference type="GO" id="GO:0004794">
    <property type="term" value="F:threonine deaminase activity"/>
    <property type="evidence" value="ECO:0007669"/>
    <property type="project" value="InterPro"/>
</dbReference>
<evidence type="ECO:0000256" key="2">
    <source>
        <dbReference type="ARBA" id="ARBA00010869"/>
    </source>
</evidence>
<dbReference type="GO" id="GO:0009097">
    <property type="term" value="P:isoleucine biosynthetic process"/>
    <property type="evidence" value="ECO:0007669"/>
    <property type="project" value="TreeGrafter"/>
</dbReference>
<dbReference type="InterPro" id="IPR044561">
    <property type="entry name" value="ACT_ThrD-II-like"/>
</dbReference>
<dbReference type="InterPro" id="IPR036052">
    <property type="entry name" value="TrpB-like_PALP_sf"/>
</dbReference>
<dbReference type="CDD" id="cd01562">
    <property type="entry name" value="Thr-dehyd"/>
    <property type="match status" value="1"/>
</dbReference>
<dbReference type="Gene3D" id="3.40.50.1100">
    <property type="match status" value="2"/>
</dbReference>
<feature type="domain" description="ACT" evidence="6">
    <location>
        <begin position="239"/>
        <end position="313"/>
    </location>
</feature>
<dbReference type="PANTHER" id="PTHR48078">
    <property type="entry name" value="THREONINE DEHYDRATASE, MITOCHONDRIAL-RELATED"/>
    <property type="match status" value="1"/>
</dbReference>
<protein>
    <submittedName>
        <fullName evidence="7">Threonine dehydratase</fullName>
    </submittedName>
</protein>
<dbReference type="NCBIfam" id="TIGR01127">
    <property type="entry name" value="ilvA_1Cterm"/>
    <property type="match status" value="1"/>
</dbReference>
<dbReference type="PROSITE" id="PS51671">
    <property type="entry name" value="ACT"/>
    <property type="match status" value="1"/>
</dbReference>
<dbReference type="PANTHER" id="PTHR48078:SF6">
    <property type="entry name" value="L-THREONINE DEHYDRATASE CATABOLIC TDCB"/>
    <property type="match status" value="1"/>
</dbReference>
<sequence>MLNVKSFIVMPSKASIVKIKATKSYGANVILQGDNFDEANKFARKLQEEKKLVFVHPYDDLDVIGGQGTIGLEILEDMPDVDVIIVPVGGGGFISGIAVSVKEVKLSVRIIGVEAKNMPSMKEVLLTGNPSFYKELSTIADGIAVGKPGEMTFEIIKKYVDDIVLVDEDEIADAIIILMERIKTISEGAGATSVAALLYRLKDYTNKKIVAVISGGNIDINMVSRIINKGLVKSFRKASFKVVLSDKPGSLWKLLQLIAESGANVLSILHNRERGDIYLDSAEVIIDLEVFDRDHIYEIKSLLENHRYEVKVI</sequence>
<keyword evidence="4" id="KW-0456">Lyase</keyword>
<dbReference type="Pfam" id="PF01842">
    <property type="entry name" value="ACT"/>
    <property type="match status" value="1"/>
</dbReference>